<keyword evidence="3" id="KW-1185">Reference proteome</keyword>
<gene>
    <name evidence="2" type="ORF">ACFQT0_21035</name>
</gene>
<organism evidence="2 3">
    <name type="scientific">Hymenobacter humi</name>
    <dbReference type="NCBI Taxonomy" id="1411620"/>
    <lineage>
        <taxon>Bacteria</taxon>
        <taxon>Pseudomonadati</taxon>
        <taxon>Bacteroidota</taxon>
        <taxon>Cytophagia</taxon>
        <taxon>Cytophagales</taxon>
        <taxon>Hymenobacteraceae</taxon>
        <taxon>Hymenobacter</taxon>
    </lineage>
</organism>
<dbReference type="EMBL" id="JBHTEK010000001">
    <property type="protein sequence ID" value="MFC7669569.1"/>
    <property type="molecule type" value="Genomic_DNA"/>
</dbReference>
<protein>
    <submittedName>
        <fullName evidence="2">Cytidylyltransferase domain-containing protein</fullName>
    </submittedName>
</protein>
<evidence type="ECO:0000313" key="2">
    <source>
        <dbReference type="EMBL" id="MFC7669569.1"/>
    </source>
</evidence>
<dbReference type="Pfam" id="PF02348">
    <property type="entry name" value="CTP_transf_3"/>
    <property type="match status" value="1"/>
</dbReference>
<dbReference type="CDD" id="cd02518">
    <property type="entry name" value="GT2_SpsF"/>
    <property type="match status" value="1"/>
</dbReference>
<sequence length="225" mass="25449">MVVATTTDPADDAVAECCAAHGLECYRGNALDLLDRHYQAARHYGADVVLKIPSDCPLIDPAIIDEVVGFYLHFADRYDFVSNLHPATFPDGNDVEVMPFEALETAWREAHRPLEREHTTPFFWENPERFRIGNVAWDTGQDFSMTHRWTIDYPEDYTFIKAVYNALYPQNPAFGLDDILQLLAQHPDIAQAQRPPGGRELVPPPPRRAKNRGRFPNQGSLVAGF</sequence>
<evidence type="ECO:0000256" key="1">
    <source>
        <dbReference type="SAM" id="MobiDB-lite"/>
    </source>
</evidence>
<name>A0ABW2UB36_9BACT</name>
<keyword evidence="2" id="KW-0548">Nucleotidyltransferase</keyword>
<accession>A0ABW2UB36</accession>
<dbReference type="Gene3D" id="3.90.550.10">
    <property type="entry name" value="Spore Coat Polysaccharide Biosynthesis Protein SpsA, Chain A"/>
    <property type="match status" value="1"/>
</dbReference>
<comment type="caution">
    <text evidence="2">The sequence shown here is derived from an EMBL/GenBank/DDBJ whole genome shotgun (WGS) entry which is preliminary data.</text>
</comment>
<dbReference type="InterPro" id="IPR003329">
    <property type="entry name" value="Cytidylyl_trans"/>
</dbReference>
<reference evidence="3" key="1">
    <citation type="journal article" date="2019" name="Int. J. Syst. Evol. Microbiol.">
        <title>The Global Catalogue of Microorganisms (GCM) 10K type strain sequencing project: providing services to taxonomists for standard genome sequencing and annotation.</title>
        <authorList>
            <consortium name="The Broad Institute Genomics Platform"/>
            <consortium name="The Broad Institute Genome Sequencing Center for Infectious Disease"/>
            <person name="Wu L."/>
            <person name="Ma J."/>
        </authorList>
    </citation>
    <scope>NUCLEOTIDE SEQUENCE [LARGE SCALE GENOMIC DNA]</scope>
    <source>
        <strain evidence="3">JCM 19635</strain>
    </source>
</reference>
<dbReference type="GO" id="GO:0016779">
    <property type="term" value="F:nucleotidyltransferase activity"/>
    <property type="evidence" value="ECO:0007669"/>
    <property type="project" value="UniProtKB-KW"/>
</dbReference>
<proteinExistence type="predicted"/>
<keyword evidence="2" id="KW-0808">Transferase</keyword>
<dbReference type="Proteomes" id="UP001596513">
    <property type="component" value="Unassembled WGS sequence"/>
</dbReference>
<dbReference type="SUPFAM" id="SSF53448">
    <property type="entry name" value="Nucleotide-diphospho-sugar transferases"/>
    <property type="match status" value="1"/>
</dbReference>
<dbReference type="RefSeq" id="WP_380205062.1">
    <property type="nucleotide sequence ID" value="NZ_JBHTEK010000001.1"/>
</dbReference>
<evidence type="ECO:0000313" key="3">
    <source>
        <dbReference type="Proteomes" id="UP001596513"/>
    </source>
</evidence>
<dbReference type="InterPro" id="IPR029044">
    <property type="entry name" value="Nucleotide-diphossugar_trans"/>
</dbReference>
<feature type="region of interest" description="Disordered" evidence="1">
    <location>
        <begin position="190"/>
        <end position="225"/>
    </location>
</feature>